<dbReference type="PANTHER" id="PTHR35797:SF1">
    <property type="entry name" value="PROTEASE"/>
    <property type="match status" value="1"/>
</dbReference>
<protein>
    <submittedName>
        <fullName evidence="3">CPBP family intramembrane metalloprotease</fullName>
    </submittedName>
</protein>
<dbReference type="GO" id="GO:0006508">
    <property type="term" value="P:proteolysis"/>
    <property type="evidence" value="ECO:0007669"/>
    <property type="project" value="UniProtKB-KW"/>
</dbReference>
<keyword evidence="1" id="KW-0472">Membrane</keyword>
<feature type="transmembrane region" description="Helical" evidence="1">
    <location>
        <begin position="122"/>
        <end position="144"/>
    </location>
</feature>
<accession>A0A6A8GKQ9</accession>
<dbReference type="Pfam" id="PF02517">
    <property type="entry name" value="Rce1-like"/>
    <property type="match status" value="1"/>
</dbReference>
<feature type="transmembrane region" description="Helical" evidence="1">
    <location>
        <begin position="83"/>
        <end position="101"/>
    </location>
</feature>
<keyword evidence="4" id="KW-1185">Reference proteome</keyword>
<feature type="transmembrane region" description="Helical" evidence="1">
    <location>
        <begin position="48"/>
        <end position="71"/>
    </location>
</feature>
<reference evidence="3 4" key="1">
    <citation type="submission" date="2019-11" db="EMBL/GenBank/DDBJ databases">
        <title>Whole genome sequence of Haloferax sp. MBLA0076.</title>
        <authorList>
            <person name="Seo M.-J."/>
            <person name="Cho E.-S."/>
        </authorList>
    </citation>
    <scope>NUCLEOTIDE SEQUENCE [LARGE SCALE GENOMIC DNA]</scope>
    <source>
        <strain evidence="3 4">MBLA0076</strain>
    </source>
</reference>
<dbReference type="GO" id="GO:0080120">
    <property type="term" value="P:CAAX-box protein maturation"/>
    <property type="evidence" value="ECO:0007669"/>
    <property type="project" value="UniProtKB-ARBA"/>
</dbReference>
<feature type="transmembrane region" description="Helical" evidence="1">
    <location>
        <begin position="156"/>
        <end position="173"/>
    </location>
</feature>
<dbReference type="InterPro" id="IPR042150">
    <property type="entry name" value="MmRce1-like"/>
</dbReference>
<evidence type="ECO:0000256" key="1">
    <source>
        <dbReference type="SAM" id="Phobius"/>
    </source>
</evidence>
<dbReference type="InterPro" id="IPR003675">
    <property type="entry name" value="Rce1/LyrA-like_dom"/>
</dbReference>
<keyword evidence="1" id="KW-0812">Transmembrane</keyword>
<evidence type="ECO:0000259" key="2">
    <source>
        <dbReference type="Pfam" id="PF02517"/>
    </source>
</evidence>
<dbReference type="AlphaFoldDB" id="A0A6A8GKQ9"/>
<evidence type="ECO:0000313" key="4">
    <source>
        <dbReference type="Proteomes" id="UP000439022"/>
    </source>
</evidence>
<comment type="caution">
    <text evidence="3">The sequence shown here is derived from an EMBL/GenBank/DDBJ whole genome shotgun (WGS) entry which is preliminary data.</text>
</comment>
<dbReference type="Proteomes" id="UP000439022">
    <property type="component" value="Unassembled WGS sequence"/>
</dbReference>
<feature type="transmembrane region" description="Helical" evidence="1">
    <location>
        <begin position="6"/>
        <end position="28"/>
    </location>
</feature>
<keyword evidence="3" id="KW-0645">Protease</keyword>
<keyword evidence="3" id="KW-0482">Metalloprotease</keyword>
<keyword evidence="3" id="KW-0378">Hydrolase</keyword>
<feature type="domain" description="CAAX prenyl protease 2/Lysostaphin resistance protein A-like" evidence="2">
    <location>
        <begin position="88"/>
        <end position="191"/>
    </location>
</feature>
<keyword evidence="1" id="KW-1133">Transmembrane helix</keyword>
<dbReference type="EMBL" id="WKJO01000002">
    <property type="protein sequence ID" value="MRX23439.1"/>
    <property type="molecule type" value="Genomic_DNA"/>
</dbReference>
<sequence length="257" mass="27769">MEESWTPWILIYIGSFGPPVSAAAVTWLRGDDVRAWASQIVRWRVGGIWWLAAFGIPVGIVGVTTVILWAIGGPVDIGRPLQSPALVAVVFLFGLTVSGGLNEEPGWRGFAQPYLNDRYDALTASLIIGVVWALWHLPYFLIPIAPHSGFTVVNQIGWFISIILLSVILGWAYNSTGSVLIAMVLHAMVNTADILLPLAPDQIVIDDVIQETAIATVTITQVAVTLLVALGIIAYFGRESLARVEIPGSAYIRGGNR</sequence>
<dbReference type="GO" id="GO:0008237">
    <property type="term" value="F:metallopeptidase activity"/>
    <property type="evidence" value="ECO:0007669"/>
    <property type="project" value="UniProtKB-KW"/>
</dbReference>
<feature type="transmembrane region" description="Helical" evidence="1">
    <location>
        <begin position="212"/>
        <end position="236"/>
    </location>
</feature>
<feature type="transmembrane region" description="Helical" evidence="1">
    <location>
        <begin position="180"/>
        <end position="200"/>
    </location>
</feature>
<evidence type="ECO:0000313" key="3">
    <source>
        <dbReference type="EMBL" id="MRX23439.1"/>
    </source>
</evidence>
<gene>
    <name evidence="3" type="ORF">GJR96_15915</name>
</gene>
<dbReference type="GO" id="GO:0004175">
    <property type="term" value="F:endopeptidase activity"/>
    <property type="evidence" value="ECO:0007669"/>
    <property type="project" value="UniProtKB-ARBA"/>
</dbReference>
<proteinExistence type="predicted"/>
<organism evidence="3 4">
    <name type="scientific">Haloferax litoreum</name>
    <dbReference type="NCBI Taxonomy" id="2666140"/>
    <lineage>
        <taxon>Archaea</taxon>
        <taxon>Methanobacteriati</taxon>
        <taxon>Methanobacteriota</taxon>
        <taxon>Stenosarchaea group</taxon>
        <taxon>Halobacteria</taxon>
        <taxon>Halobacteriales</taxon>
        <taxon>Haloferacaceae</taxon>
        <taxon>Haloferax</taxon>
    </lineage>
</organism>
<name>A0A6A8GKQ9_9EURY</name>
<dbReference type="PANTHER" id="PTHR35797">
    <property type="entry name" value="PROTEASE-RELATED"/>
    <property type="match status" value="1"/>
</dbReference>